<organism evidence="1 2">
    <name type="scientific">Dreissena polymorpha</name>
    <name type="common">Zebra mussel</name>
    <name type="synonym">Mytilus polymorpha</name>
    <dbReference type="NCBI Taxonomy" id="45954"/>
    <lineage>
        <taxon>Eukaryota</taxon>
        <taxon>Metazoa</taxon>
        <taxon>Spiralia</taxon>
        <taxon>Lophotrochozoa</taxon>
        <taxon>Mollusca</taxon>
        <taxon>Bivalvia</taxon>
        <taxon>Autobranchia</taxon>
        <taxon>Heteroconchia</taxon>
        <taxon>Euheterodonta</taxon>
        <taxon>Imparidentia</taxon>
        <taxon>Neoheterodontei</taxon>
        <taxon>Myida</taxon>
        <taxon>Dreissenoidea</taxon>
        <taxon>Dreissenidae</taxon>
        <taxon>Dreissena</taxon>
    </lineage>
</organism>
<sequence length="95" mass="10761">MAATLLSLNTKPTRRDRVLNPFSQDVLLRQNTLVRKAKEVESIVAVVADAESEHVERVSIRRVNVSAEAVVSEAYEEADMKEIPDHLLDLYRRST</sequence>
<evidence type="ECO:0000313" key="2">
    <source>
        <dbReference type="Proteomes" id="UP000828390"/>
    </source>
</evidence>
<name>A0A9D4BL41_DREPO</name>
<gene>
    <name evidence="1" type="ORF">DPMN_074926</name>
</gene>
<reference evidence="1" key="1">
    <citation type="journal article" date="2019" name="bioRxiv">
        <title>The Genome of the Zebra Mussel, Dreissena polymorpha: A Resource for Invasive Species Research.</title>
        <authorList>
            <person name="McCartney M.A."/>
            <person name="Auch B."/>
            <person name="Kono T."/>
            <person name="Mallez S."/>
            <person name="Zhang Y."/>
            <person name="Obille A."/>
            <person name="Becker A."/>
            <person name="Abrahante J.E."/>
            <person name="Garbe J."/>
            <person name="Badalamenti J.P."/>
            <person name="Herman A."/>
            <person name="Mangelson H."/>
            <person name="Liachko I."/>
            <person name="Sullivan S."/>
            <person name="Sone E.D."/>
            <person name="Koren S."/>
            <person name="Silverstein K.A.T."/>
            <person name="Beckman K.B."/>
            <person name="Gohl D.M."/>
        </authorList>
    </citation>
    <scope>NUCLEOTIDE SEQUENCE</scope>
    <source>
        <strain evidence="1">Duluth1</strain>
        <tissue evidence="1">Whole animal</tissue>
    </source>
</reference>
<comment type="caution">
    <text evidence="1">The sequence shown here is derived from an EMBL/GenBank/DDBJ whole genome shotgun (WGS) entry which is preliminary data.</text>
</comment>
<evidence type="ECO:0000313" key="1">
    <source>
        <dbReference type="EMBL" id="KAH3699964.1"/>
    </source>
</evidence>
<reference evidence="1" key="2">
    <citation type="submission" date="2020-11" db="EMBL/GenBank/DDBJ databases">
        <authorList>
            <person name="McCartney M.A."/>
            <person name="Auch B."/>
            <person name="Kono T."/>
            <person name="Mallez S."/>
            <person name="Becker A."/>
            <person name="Gohl D.M."/>
            <person name="Silverstein K.A.T."/>
            <person name="Koren S."/>
            <person name="Bechman K.B."/>
            <person name="Herman A."/>
            <person name="Abrahante J.E."/>
            <person name="Garbe J."/>
        </authorList>
    </citation>
    <scope>NUCLEOTIDE SEQUENCE</scope>
    <source>
        <strain evidence="1">Duluth1</strain>
        <tissue evidence="1">Whole animal</tissue>
    </source>
</reference>
<keyword evidence="2" id="KW-1185">Reference proteome</keyword>
<proteinExistence type="predicted"/>
<protein>
    <submittedName>
        <fullName evidence="1">Uncharacterized protein</fullName>
    </submittedName>
</protein>
<dbReference type="Proteomes" id="UP000828390">
    <property type="component" value="Unassembled WGS sequence"/>
</dbReference>
<dbReference type="AlphaFoldDB" id="A0A9D4BL41"/>
<dbReference type="EMBL" id="JAIWYP010000015">
    <property type="protein sequence ID" value="KAH3699964.1"/>
    <property type="molecule type" value="Genomic_DNA"/>
</dbReference>
<accession>A0A9D4BL41</accession>